<evidence type="ECO:0000313" key="6">
    <source>
        <dbReference type="EMBL" id="GMS93831.1"/>
    </source>
</evidence>
<name>A0AAV5THL8_9BILA</name>
<feature type="non-terminal residue" evidence="6">
    <location>
        <position position="423"/>
    </location>
</feature>
<dbReference type="InterPro" id="IPR019826">
    <property type="entry name" value="Carboxylesterase_B_AS"/>
</dbReference>
<evidence type="ECO:0000256" key="1">
    <source>
        <dbReference type="ARBA" id="ARBA00005964"/>
    </source>
</evidence>
<dbReference type="PANTHER" id="PTHR43142">
    <property type="entry name" value="CARBOXYLIC ESTER HYDROLASE"/>
    <property type="match status" value="1"/>
</dbReference>
<sequence>LMNGVVVVVIQYRLGPFGFFTTYTEEFPPNRGLYDQILALRWVQEEIAAFGGNPDMVTIFGESAGGISVSALSLSPLGRGLFQRIIQQSGSIQNMFQTPNDVRGSIERDRAARWCNVTDDPIASRDARAALQTCLANMTVARLLEAPAPPPGSGIATISVNWDLVRDGAIFPDDPEILARSRPRYYALLLDTRDEFALFTDSFFTGNISDQGPGTIRDTLLRSGYGQFALEQLDRVATLITQTYQTSQLAPNDHLGWYKLAVDAFSGEQFKRLMRTDANWLRASGSRTYLTTFTYEPRVCGFISATQGYYPVPHFADICYLWFTAPFWIAAQNASQIKSSDLAVASNMGVAWTNFAKTGQTGWSEAGNNLAYVNFADTLDFGYDWFGKEERLYNQMLPTIIGDYPPTKVSPIIDSVLRNNGDK</sequence>
<keyword evidence="7" id="KW-1185">Reference proteome</keyword>
<dbReference type="InterPro" id="IPR029058">
    <property type="entry name" value="AB_hydrolase_fold"/>
</dbReference>
<comment type="similarity">
    <text evidence="1 4">Belongs to the type-B carboxylesterase/lipase family.</text>
</comment>
<keyword evidence="3 4" id="KW-0378">Hydrolase</keyword>
<dbReference type="PROSITE" id="PS00122">
    <property type="entry name" value="CARBOXYLESTERASE_B_1"/>
    <property type="match status" value="1"/>
</dbReference>
<proteinExistence type="inferred from homology"/>
<dbReference type="Pfam" id="PF00135">
    <property type="entry name" value="COesterase"/>
    <property type="match status" value="1"/>
</dbReference>
<dbReference type="GO" id="GO:0052689">
    <property type="term" value="F:carboxylic ester hydrolase activity"/>
    <property type="evidence" value="ECO:0007669"/>
    <property type="project" value="UniProtKB-KW"/>
</dbReference>
<dbReference type="Proteomes" id="UP001432027">
    <property type="component" value="Unassembled WGS sequence"/>
</dbReference>
<protein>
    <recommendedName>
        <fullName evidence="4">Carboxylic ester hydrolase</fullName>
        <ecNumber evidence="4">3.1.1.-</ecNumber>
    </recommendedName>
</protein>
<keyword evidence="2" id="KW-0719">Serine esterase</keyword>
<feature type="domain" description="Carboxylesterase type B" evidence="5">
    <location>
        <begin position="4"/>
        <end position="360"/>
    </location>
</feature>
<gene>
    <name evidence="6" type="ORF">PENTCL1PPCAC_16006</name>
</gene>
<dbReference type="Gene3D" id="3.40.50.1820">
    <property type="entry name" value="alpha/beta hydrolase"/>
    <property type="match status" value="1"/>
</dbReference>
<evidence type="ECO:0000259" key="5">
    <source>
        <dbReference type="Pfam" id="PF00135"/>
    </source>
</evidence>
<dbReference type="EMBL" id="BTSX01000004">
    <property type="protein sequence ID" value="GMS93831.1"/>
    <property type="molecule type" value="Genomic_DNA"/>
</dbReference>
<comment type="caution">
    <text evidence="6">The sequence shown here is derived from an EMBL/GenBank/DDBJ whole genome shotgun (WGS) entry which is preliminary data.</text>
</comment>
<dbReference type="SUPFAM" id="SSF53474">
    <property type="entry name" value="alpha/beta-Hydrolases"/>
    <property type="match status" value="1"/>
</dbReference>
<evidence type="ECO:0000313" key="7">
    <source>
        <dbReference type="Proteomes" id="UP001432027"/>
    </source>
</evidence>
<dbReference type="InterPro" id="IPR002018">
    <property type="entry name" value="CarbesteraseB"/>
</dbReference>
<evidence type="ECO:0000256" key="4">
    <source>
        <dbReference type="RuleBase" id="RU361235"/>
    </source>
</evidence>
<evidence type="ECO:0000256" key="3">
    <source>
        <dbReference type="ARBA" id="ARBA00022801"/>
    </source>
</evidence>
<evidence type="ECO:0000256" key="2">
    <source>
        <dbReference type="ARBA" id="ARBA00022487"/>
    </source>
</evidence>
<dbReference type="EC" id="3.1.1.-" evidence="4"/>
<reference evidence="6" key="1">
    <citation type="submission" date="2023-10" db="EMBL/GenBank/DDBJ databases">
        <title>Genome assembly of Pristionchus species.</title>
        <authorList>
            <person name="Yoshida K."/>
            <person name="Sommer R.J."/>
        </authorList>
    </citation>
    <scope>NUCLEOTIDE SEQUENCE</scope>
    <source>
        <strain evidence="6">RS0144</strain>
    </source>
</reference>
<dbReference type="AlphaFoldDB" id="A0AAV5THL8"/>
<dbReference type="PANTHER" id="PTHR43142:SF1">
    <property type="entry name" value="CARBOXYLIC ESTER HYDROLASE"/>
    <property type="match status" value="1"/>
</dbReference>
<feature type="non-terminal residue" evidence="6">
    <location>
        <position position="1"/>
    </location>
</feature>
<accession>A0AAV5THL8</accession>
<organism evidence="6 7">
    <name type="scientific">Pristionchus entomophagus</name>
    <dbReference type="NCBI Taxonomy" id="358040"/>
    <lineage>
        <taxon>Eukaryota</taxon>
        <taxon>Metazoa</taxon>
        <taxon>Ecdysozoa</taxon>
        <taxon>Nematoda</taxon>
        <taxon>Chromadorea</taxon>
        <taxon>Rhabditida</taxon>
        <taxon>Rhabditina</taxon>
        <taxon>Diplogasteromorpha</taxon>
        <taxon>Diplogasteroidea</taxon>
        <taxon>Neodiplogasteridae</taxon>
        <taxon>Pristionchus</taxon>
    </lineage>
</organism>